<dbReference type="Proteomes" id="UP000792457">
    <property type="component" value="Unassembled WGS sequence"/>
</dbReference>
<feature type="domain" description="TPPC8 second Ig-like" evidence="3">
    <location>
        <begin position="1022"/>
        <end position="1159"/>
    </location>
</feature>
<dbReference type="OrthoDB" id="203724at2759"/>
<dbReference type="InterPro" id="IPR024420">
    <property type="entry name" value="TRAPP_III_complex_Trs85"/>
</dbReference>
<evidence type="ECO:0000259" key="2">
    <source>
        <dbReference type="Pfam" id="PF24542"/>
    </source>
</evidence>
<feature type="compositionally biased region" description="Low complexity" evidence="1">
    <location>
        <begin position="981"/>
        <end position="990"/>
    </location>
</feature>
<dbReference type="Pfam" id="PF24542">
    <property type="entry name" value="Ig_TPPC8_C"/>
    <property type="match status" value="1"/>
</dbReference>
<dbReference type="Pfam" id="PF12739">
    <property type="entry name" value="TRAPPC-Trs85"/>
    <property type="match status" value="1"/>
</dbReference>
<feature type="region of interest" description="Disordered" evidence="1">
    <location>
        <begin position="91"/>
        <end position="110"/>
    </location>
</feature>
<accession>A0A8K0P4Z0</accession>
<feature type="region of interest" description="Disordered" evidence="1">
    <location>
        <begin position="895"/>
        <end position="925"/>
    </location>
</feature>
<name>A0A8K0P4Z0_LADFU</name>
<protein>
    <recommendedName>
        <fullName evidence="8">Trafficking protein particle complex subunit 8</fullName>
    </recommendedName>
</protein>
<organism evidence="6 7">
    <name type="scientific">Ladona fulva</name>
    <name type="common">Scarce chaser dragonfly</name>
    <name type="synonym">Libellula fulva</name>
    <dbReference type="NCBI Taxonomy" id="123851"/>
    <lineage>
        <taxon>Eukaryota</taxon>
        <taxon>Metazoa</taxon>
        <taxon>Ecdysozoa</taxon>
        <taxon>Arthropoda</taxon>
        <taxon>Hexapoda</taxon>
        <taxon>Insecta</taxon>
        <taxon>Pterygota</taxon>
        <taxon>Palaeoptera</taxon>
        <taxon>Odonata</taxon>
        <taxon>Epiprocta</taxon>
        <taxon>Anisoptera</taxon>
        <taxon>Libelluloidea</taxon>
        <taxon>Libellulidae</taxon>
        <taxon>Ladona</taxon>
    </lineage>
</organism>
<dbReference type="Pfam" id="PF24546">
    <property type="entry name" value="Ig_TPPC8_3rd"/>
    <property type="match status" value="1"/>
</dbReference>
<feature type="compositionally biased region" description="Acidic residues" evidence="1">
    <location>
        <begin position="272"/>
        <end position="286"/>
    </location>
</feature>
<feature type="region of interest" description="Disordered" evidence="1">
    <location>
        <begin position="972"/>
        <end position="992"/>
    </location>
</feature>
<evidence type="ECO:0000256" key="1">
    <source>
        <dbReference type="SAM" id="MobiDB-lite"/>
    </source>
</evidence>
<keyword evidence="7" id="KW-1185">Reference proteome</keyword>
<sequence length="1623" mass="176583">MKNSPQEFIQKTFSPMVAVISSTAAENVCQKNNLSFIDLLRPFSRLTCEAQFRDPSGASIPVRGLQLCFRQVDHVPPPPPLARRMLDDAVASTPPSLPSNLRNSDDPNREEDVVDETHFPWFELWREEIGFLVVSSVEEEISTVERLNSLWKEVQKLSSKTTGGPKWFFTNSILKYCVVLHDESSSEPQRAEAAFSEVKCVFGVGCHLLRINSRKLNGNANDNEENGVIDYWVPYLPAQNVENAEDLLLFKEEVHDPASDSIPMQKDSIPEIGEEASPDVDKDDTDTSSIPSLSYVVQDHPLSPETEKVSMAGMNEDSENSSTKRYGSIRKNQAVMRGAHLSNADIENIKAMINDFCTRSFIPHAERLMQILHEGISNRKGMSRSLFSATKRWFGGNRPGLQGPPVPSISYASDAPELQLRRLADLCFLLGHYSVASDAYRSAKRDFAADGAWTHFAGALEMAGLAAYLHWNSPGLSQSDPTGSSAQGVGPLGAVVGGGPSSLEAAKKAIEYFDQSVLTYLNTCRMYNLATRATLLASEVLLTPWAGSKHGEAAASLVRLAGEDSDLRSALLLERASLCLLSFRQPLQTSVKLKTSSTNALQSLSPGQETAPVTPNNLTLALSASSKALPRKAALHAVLAGHRYSKAGHRPHALRCYAQAYKVYEGKGWRLAEDHIHFAMGRLASHLKRPENAAHSFSLLLSPSLNPPFYVSAFTPSPTTNQPVSPSASGPVLIPTRNQPPSQQAIFLKEFLNAQIQLKMKDTENSEKKSLPVLPIPTIEQGSVRVLLGSSPSLPDTHQQINDRVQLASGVGFGSKVEEDGNIGWAKLEENLLLAAQGSVPMLFMPTVQLYSDTTDNSISPIGVMGEPVLVQIRLCNPLGIPLPLSDIRLLWMHTPQSDSKPPTEKSSTSSDDNTSLKDEGCKGNGEGVVARTQVLPSIILAPTSNQEVVLSITPLCMGELRIQGIAFRLSNPTPGMQDTSKLSSSDSSSGNLMVEAKSPEKLWDIAMSVAFKGLPTELVGGEIRSCHIELRNVGLRSLPLRSLFVATPSPNTFCFGLNSSHADKRNAVKTGDVTLAKWRNSPVNNELGKDNVRPLPPGVWKLGTNSIAKRDGGEMLDKDSLLGPGQGLIVPMWVRGPEGQGEKSVSLSLLFYYEAADELHVGTSEIQKGSFQRSPRRPCHRLVRHSWKVEMLDAVELRGRGGGSIGEVLPGCGSSPQSLSLTLNLKNCSPSTVRPGVGMVSEVNLLRASLASLHWAFAPKKPILPVEVKLGAQESVNLLFKAHRSEDNNPNEESILFSDVLLDETMNSGVSLDPHTQHWALPAMPFSYQSRIGEEGKTGKSSSDIGDDDRAEEATITSSAESSMPTRLDATLILRWKALVKWNTMSDGAESMTKEHWAFGQHQVSIDALSLTPGSNHSILGGGVSWSQSTLHSLPNSVSQMTPLEVLQRLVTHSIFHPPRVIHDFSHSRLCLVPVKLILQNCSNYHLVVEVQTSSLGGYPANKNQLYSPHPSGQFLWVGRISAMVNLLPHASSQEAITLTAAFPAPGTYNLASRLSVSCRQCIDKKDKDVMLSLDKPNTLESEKATLEGSIELGSKDLRTHLGKDAVTQVWRVESAVVVVGA</sequence>
<evidence type="ECO:0000259" key="3">
    <source>
        <dbReference type="Pfam" id="PF24544"/>
    </source>
</evidence>
<reference evidence="6" key="1">
    <citation type="submission" date="2013-04" db="EMBL/GenBank/DDBJ databases">
        <authorList>
            <person name="Qu J."/>
            <person name="Murali S.C."/>
            <person name="Bandaranaike D."/>
            <person name="Bellair M."/>
            <person name="Blankenburg K."/>
            <person name="Chao H."/>
            <person name="Dinh H."/>
            <person name="Doddapaneni H."/>
            <person name="Downs B."/>
            <person name="Dugan-Rocha S."/>
            <person name="Elkadiri S."/>
            <person name="Gnanaolivu R.D."/>
            <person name="Hernandez B."/>
            <person name="Javaid M."/>
            <person name="Jayaseelan J.C."/>
            <person name="Lee S."/>
            <person name="Li M."/>
            <person name="Ming W."/>
            <person name="Munidasa M."/>
            <person name="Muniz J."/>
            <person name="Nguyen L."/>
            <person name="Ongeri F."/>
            <person name="Osuji N."/>
            <person name="Pu L.-L."/>
            <person name="Puazo M."/>
            <person name="Qu C."/>
            <person name="Quiroz J."/>
            <person name="Raj R."/>
            <person name="Weissenberger G."/>
            <person name="Xin Y."/>
            <person name="Zou X."/>
            <person name="Han Y."/>
            <person name="Richards S."/>
            <person name="Worley K."/>
            <person name="Muzny D."/>
            <person name="Gibbs R."/>
        </authorList>
    </citation>
    <scope>NUCLEOTIDE SEQUENCE</scope>
    <source>
        <strain evidence="6">Sampled in the wild</strain>
    </source>
</reference>
<feature type="domain" description="TPPC8 C-terminal Ig-like" evidence="2">
    <location>
        <begin position="1451"/>
        <end position="1560"/>
    </location>
</feature>
<dbReference type="InterPro" id="IPR058541">
    <property type="entry name" value="Ig_TPPC8_1st"/>
</dbReference>
<comment type="caution">
    <text evidence="6">The sequence shown here is derived from an EMBL/GenBank/DDBJ whole genome shotgun (WGS) entry which is preliminary data.</text>
</comment>
<dbReference type="Pfam" id="PF24545">
    <property type="entry name" value="Ig_TPPC8_1st"/>
    <property type="match status" value="1"/>
</dbReference>
<evidence type="ECO:0008006" key="8">
    <source>
        <dbReference type="Google" id="ProtNLM"/>
    </source>
</evidence>
<evidence type="ECO:0000313" key="7">
    <source>
        <dbReference type="Proteomes" id="UP000792457"/>
    </source>
</evidence>
<evidence type="ECO:0000313" key="6">
    <source>
        <dbReference type="EMBL" id="KAG8232488.1"/>
    </source>
</evidence>
<dbReference type="PANTHER" id="PTHR12975">
    <property type="entry name" value="TRANSPORT PROTEIN TRAPP"/>
    <property type="match status" value="1"/>
</dbReference>
<gene>
    <name evidence="6" type="ORF">J437_LFUL011257</name>
</gene>
<dbReference type="InterPro" id="IPR058538">
    <property type="entry name" value="Ig_TPPC8_2nd"/>
</dbReference>
<dbReference type="InterPro" id="IPR057651">
    <property type="entry name" value="Ig_TPPC8_C"/>
</dbReference>
<feature type="region of interest" description="Disordered" evidence="1">
    <location>
        <begin position="258"/>
        <end position="287"/>
    </location>
</feature>
<feature type="domain" description="TPPC8 first Ig-like" evidence="4">
    <location>
        <begin position="820"/>
        <end position="998"/>
    </location>
</feature>
<evidence type="ECO:0000259" key="5">
    <source>
        <dbReference type="Pfam" id="PF24546"/>
    </source>
</evidence>
<dbReference type="PANTHER" id="PTHR12975:SF6">
    <property type="entry name" value="TRAFFICKING PROTEIN PARTICLE COMPLEX SUBUNIT 8"/>
    <property type="match status" value="1"/>
</dbReference>
<dbReference type="Pfam" id="PF24544">
    <property type="entry name" value="Ig_TPPC8_2nd"/>
    <property type="match status" value="1"/>
</dbReference>
<feature type="compositionally biased region" description="Low complexity" evidence="1">
    <location>
        <begin position="898"/>
        <end position="912"/>
    </location>
</feature>
<proteinExistence type="predicted"/>
<dbReference type="InterPro" id="IPR058540">
    <property type="entry name" value="Ig_TPPC8_3rd"/>
</dbReference>
<dbReference type="EMBL" id="KZ308622">
    <property type="protein sequence ID" value="KAG8232488.1"/>
    <property type="molecule type" value="Genomic_DNA"/>
</dbReference>
<feature type="domain" description="TPPC8 third Ig-like" evidence="5">
    <location>
        <begin position="1218"/>
        <end position="1405"/>
    </location>
</feature>
<dbReference type="GO" id="GO:1990072">
    <property type="term" value="C:TRAPPIII protein complex"/>
    <property type="evidence" value="ECO:0007669"/>
    <property type="project" value="TreeGrafter"/>
</dbReference>
<feature type="region of interest" description="Disordered" evidence="1">
    <location>
        <begin position="1334"/>
        <end position="1363"/>
    </location>
</feature>
<reference evidence="6" key="2">
    <citation type="submission" date="2017-10" db="EMBL/GenBank/DDBJ databases">
        <title>Ladona fulva Genome sequencing and assembly.</title>
        <authorList>
            <person name="Murali S."/>
            <person name="Richards S."/>
            <person name="Bandaranaike D."/>
            <person name="Bellair M."/>
            <person name="Blankenburg K."/>
            <person name="Chao H."/>
            <person name="Dinh H."/>
            <person name="Doddapaneni H."/>
            <person name="Dugan-Rocha S."/>
            <person name="Elkadiri S."/>
            <person name="Gnanaolivu R."/>
            <person name="Hernandez B."/>
            <person name="Skinner E."/>
            <person name="Javaid M."/>
            <person name="Lee S."/>
            <person name="Li M."/>
            <person name="Ming W."/>
            <person name="Munidasa M."/>
            <person name="Muniz J."/>
            <person name="Nguyen L."/>
            <person name="Hughes D."/>
            <person name="Osuji N."/>
            <person name="Pu L.-L."/>
            <person name="Puazo M."/>
            <person name="Qu C."/>
            <person name="Quiroz J."/>
            <person name="Raj R."/>
            <person name="Weissenberger G."/>
            <person name="Xin Y."/>
            <person name="Zou X."/>
            <person name="Han Y."/>
            <person name="Worley K."/>
            <person name="Muzny D."/>
            <person name="Gibbs R."/>
        </authorList>
    </citation>
    <scope>NUCLEOTIDE SEQUENCE</scope>
    <source>
        <strain evidence="6">Sampled in the wild</strain>
    </source>
</reference>
<evidence type="ECO:0000259" key="4">
    <source>
        <dbReference type="Pfam" id="PF24545"/>
    </source>
</evidence>